<keyword evidence="3" id="KW-1185">Reference proteome</keyword>
<feature type="compositionally biased region" description="Polar residues" evidence="1">
    <location>
        <begin position="26"/>
        <end position="50"/>
    </location>
</feature>
<accession>A0A9P8CDD2</accession>
<reference evidence="2" key="1">
    <citation type="journal article" date="2021" name="IMA Fungus">
        <title>Genomic characterization of three marine fungi, including Emericellopsis atlantica sp. nov. with signatures of a generalist lifestyle and marine biomass degradation.</title>
        <authorList>
            <person name="Hagestad O.C."/>
            <person name="Hou L."/>
            <person name="Andersen J.H."/>
            <person name="Hansen E.H."/>
            <person name="Altermark B."/>
            <person name="Li C."/>
            <person name="Kuhnert E."/>
            <person name="Cox R.J."/>
            <person name="Crous P.W."/>
            <person name="Spatafora J.W."/>
            <person name="Lail K."/>
            <person name="Amirebrahimi M."/>
            <person name="Lipzen A."/>
            <person name="Pangilinan J."/>
            <person name="Andreopoulos W."/>
            <person name="Hayes R.D."/>
            <person name="Ng V."/>
            <person name="Grigoriev I.V."/>
            <person name="Jackson S.A."/>
            <person name="Sutton T.D.S."/>
            <person name="Dobson A.D.W."/>
            <person name="Rama T."/>
        </authorList>
    </citation>
    <scope>NUCLEOTIDE SEQUENCE</scope>
    <source>
        <strain evidence="2">TRa3180A</strain>
    </source>
</reference>
<dbReference type="Proteomes" id="UP000887226">
    <property type="component" value="Unassembled WGS sequence"/>
</dbReference>
<gene>
    <name evidence="2" type="ORF">BJ878DRAFT_167855</name>
</gene>
<comment type="caution">
    <text evidence="2">The sequence shown here is derived from an EMBL/GenBank/DDBJ whole genome shotgun (WGS) entry which is preliminary data.</text>
</comment>
<feature type="region of interest" description="Disordered" evidence="1">
    <location>
        <begin position="1"/>
        <end position="50"/>
    </location>
</feature>
<feature type="region of interest" description="Disordered" evidence="1">
    <location>
        <begin position="70"/>
        <end position="89"/>
    </location>
</feature>
<evidence type="ECO:0000256" key="1">
    <source>
        <dbReference type="SAM" id="MobiDB-lite"/>
    </source>
</evidence>
<evidence type="ECO:0000313" key="3">
    <source>
        <dbReference type="Proteomes" id="UP000887226"/>
    </source>
</evidence>
<dbReference type="AlphaFoldDB" id="A0A9P8CDD2"/>
<protein>
    <submittedName>
        <fullName evidence="2">Uncharacterized protein</fullName>
    </submittedName>
</protein>
<organism evidence="2 3">
    <name type="scientific">Calycina marina</name>
    <dbReference type="NCBI Taxonomy" id="1763456"/>
    <lineage>
        <taxon>Eukaryota</taxon>
        <taxon>Fungi</taxon>
        <taxon>Dikarya</taxon>
        <taxon>Ascomycota</taxon>
        <taxon>Pezizomycotina</taxon>
        <taxon>Leotiomycetes</taxon>
        <taxon>Helotiales</taxon>
        <taxon>Pezizellaceae</taxon>
        <taxon>Calycina</taxon>
    </lineage>
</organism>
<proteinExistence type="predicted"/>
<feature type="region of interest" description="Disordered" evidence="1">
    <location>
        <begin position="99"/>
        <end position="142"/>
    </location>
</feature>
<evidence type="ECO:0000313" key="2">
    <source>
        <dbReference type="EMBL" id="KAG9242475.1"/>
    </source>
</evidence>
<sequence>MKLQNSKFPALLPSSGTLASGRASVSRENCQNSESSAMPLSSGRGSTSRANTVNWNKVCVEREELQEKNFPGLPTTLSKPKEERTVPKTKSLRIATGGTTKLRNPKAPSLNSTVDDDPFGIKNSPERTKNSPPRLVSFEDSPVKPHFHPDLEGLSASFSVAELEGLIISSTVPIFDFEAFEKRGQSDVKEVPAEGAPSSFLIDF</sequence>
<name>A0A9P8CDD2_9HELO</name>
<dbReference type="EMBL" id="MU254069">
    <property type="protein sequence ID" value="KAG9242475.1"/>
    <property type="molecule type" value="Genomic_DNA"/>
</dbReference>